<accession>A0ABM1VPR8</accession>
<feature type="region of interest" description="Disordered" evidence="9">
    <location>
        <begin position="243"/>
        <end position="306"/>
    </location>
</feature>
<dbReference type="GeneID" id="101846198"/>
<evidence type="ECO:0000256" key="1">
    <source>
        <dbReference type="ARBA" id="ARBA00004123"/>
    </source>
</evidence>
<dbReference type="PANTHER" id="PTHR24404">
    <property type="entry name" value="ZINC FINGER PROTEIN"/>
    <property type="match status" value="1"/>
</dbReference>
<gene>
    <name evidence="12 13" type="primary">LOC101846198</name>
</gene>
<dbReference type="RefSeq" id="XP_005093607.1">
    <property type="nucleotide sequence ID" value="XM_005093550.3"/>
</dbReference>
<keyword evidence="3" id="KW-0677">Repeat</keyword>
<keyword evidence="6" id="KW-0238">DNA-binding</keyword>
<evidence type="ECO:0000256" key="5">
    <source>
        <dbReference type="ARBA" id="ARBA00022833"/>
    </source>
</evidence>
<feature type="domain" description="C2H2-type" evidence="10">
    <location>
        <begin position="94"/>
        <end position="121"/>
    </location>
</feature>
<keyword evidence="2" id="KW-0479">Metal-binding</keyword>
<comment type="subcellular location">
    <subcellularLocation>
        <location evidence="1">Nucleus</location>
    </subcellularLocation>
</comment>
<evidence type="ECO:0000313" key="11">
    <source>
        <dbReference type="Proteomes" id="UP000694888"/>
    </source>
</evidence>
<evidence type="ECO:0000313" key="12">
    <source>
        <dbReference type="RefSeq" id="XP_005093607.1"/>
    </source>
</evidence>
<evidence type="ECO:0000256" key="4">
    <source>
        <dbReference type="ARBA" id="ARBA00022771"/>
    </source>
</evidence>
<feature type="compositionally biased region" description="Polar residues" evidence="9">
    <location>
        <begin position="192"/>
        <end position="213"/>
    </location>
</feature>
<dbReference type="InterPro" id="IPR013087">
    <property type="entry name" value="Znf_C2H2_type"/>
</dbReference>
<sequence length="477" mass="52516">MESEMSERHIQAESVLSPAQEKESSNSGTSESEMFPPGLNSSLDAMTSLLPEFASGKSNMSEGLPLQSSQQDLKFFPGLGPNMNLAYDELNKVYVCHLCDFRTAFRNSLLNHQAVHSDLRPWVCAMCEYAAKRKQDLKKHLHTVHGMMVESTQLKPVMGFPNMNLSGSGPAPPNAGEGLNFWDVGKMGKSSSDFDQSTSAIMHSSSGLPSSRKMQGKLPPSSYESSNLPKQDFMRESMAPLSKMGMASASDPEQGESLSSPEDDDLPISFPASSPLPCKVEVEGQADDSQLSPGEIPAESFPSKTERADTYSEYDGMQGHIPLPTTHGSQDTKLLLDKFLPSNPSPQDFMRRAGNKRPRESSIDRSASYGEKSHQHYLQSSVTGFSSSSLPLRGKISRKSDSEDPPSCSSSTNVTRIQGSQTRQSFLCEFCDIMFFQRAMYLMHAGLHAAHNPWCCTVCNHTFTEKYSFTSHFINQH</sequence>
<evidence type="ECO:0000256" key="6">
    <source>
        <dbReference type="ARBA" id="ARBA00023125"/>
    </source>
</evidence>
<evidence type="ECO:0000256" key="9">
    <source>
        <dbReference type="SAM" id="MobiDB-lite"/>
    </source>
</evidence>
<keyword evidence="4 8" id="KW-0863">Zinc-finger</keyword>
<dbReference type="Proteomes" id="UP000694888">
    <property type="component" value="Unplaced"/>
</dbReference>
<feature type="compositionally biased region" description="Polar residues" evidence="9">
    <location>
        <begin position="376"/>
        <end position="390"/>
    </location>
</feature>
<feature type="region of interest" description="Disordered" evidence="9">
    <location>
        <begin position="192"/>
        <end position="230"/>
    </location>
</feature>
<feature type="domain" description="C2H2-type" evidence="10">
    <location>
        <begin position="426"/>
        <end position="453"/>
    </location>
</feature>
<dbReference type="InterPro" id="IPR036236">
    <property type="entry name" value="Znf_C2H2_sf"/>
</dbReference>
<evidence type="ECO:0000259" key="10">
    <source>
        <dbReference type="PROSITE" id="PS50157"/>
    </source>
</evidence>
<evidence type="ECO:0000256" key="8">
    <source>
        <dbReference type="PROSITE-ProRule" id="PRU00042"/>
    </source>
</evidence>
<proteinExistence type="predicted"/>
<dbReference type="Gene3D" id="3.30.160.60">
    <property type="entry name" value="Classic Zinc Finger"/>
    <property type="match status" value="2"/>
</dbReference>
<dbReference type="PROSITE" id="PS00028">
    <property type="entry name" value="ZINC_FINGER_C2H2_1"/>
    <property type="match status" value="2"/>
</dbReference>
<dbReference type="SMART" id="SM00355">
    <property type="entry name" value="ZnF_C2H2"/>
    <property type="match status" value="4"/>
</dbReference>
<organism evidence="11 13">
    <name type="scientific">Aplysia californica</name>
    <name type="common">California sea hare</name>
    <dbReference type="NCBI Taxonomy" id="6500"/>
    <lineage>
        <taxon>Eukaryota</taxon>
        <taxon>Metazoa</taxon>
        <taxon>Spiralia</taxon>
        <taxon>Lophotrochozoa</taxon>
        <taxon>Mollusca</taxon>
        <taxon>Gastropoda</taxon>
        <taxon>Heterobranchia</taxon>
        <taxon>Euthyneura</taxon>
        <taxon>Tectipleura</taxon>
        <taxon>Aplysiida</taxon>
        <taxon>Aplysioidea</taxon>
        <taxon>Aplysiidae</taxon>
        <taxon>Aplysia</taxon>
    </lineage>
</organism>
<reference evidence="12 13" key="1">
    <citation type="submission" date="2025-05" db="UniProtKB">
        <authorList>
            <consortium name="RefSeq"/>
        </authorList>
    </citation>
    <scope>IDENTIFICATION</scope>
</reference>
<dbReference type="SUPFAM" id="SSF57667">
    <property type="entry name" value="beta-beta-alpha zinc fingers"/>
    <property type="match status" value="2"/>
</dbReference>
<keyword evidence="7" id="KW-0539">Nucleus</keyword>
<evidence type="ECO:0000256" key="2">
    <source>
        <dbReference type="ARBA" id="ARBA00022723"/>
    </source>
</evidence>
<evidence type="ECO:0000313" key="13">
    <source>
        <dbReference type="RefSeq" id="XP_035824410.1"/>
    </source>
</evidence>
<evidence type="ECO:0000256" key="7">
    <source>
        <dbReference type="ARBA" id="ARBA00023242"/>
    </source>
</evidence>
<protein>
    <submittedName>
        <fullName evidence="12 13">Zinc finger protein Pegasus</fullName>
    </submittedName>
</protein>
<dbReference type="InterPro" id="IPR050589">
    <property type="entry name" value="Ikaros_C2H2-ZF"/>
</dbReference>
<keyword evidence="5" id="KW-0862">Zinc</keyword>
<feature type="region of interest" description="Disordered" evidence="9">
    <location>
        <begin position="1"/>
        <end position="41"/>
    </location>
</feature>
<keyword evidence="11" id="KW-1185">Reference proteome</keyword>
<feature type="compositionally biased region" description="Basic and acidic residues" evidence="9">
    <location>
        <begin position="1"/>
        <end position="11"/>
    </location>
</feature>
<evidence type="ECO:0000256" key="3">
    <source>
        <dbReference type="ARBA" id="ARBA00022737"/>
    </source>
</evidence>
<dbReference type="RefSeq" id="XP_035824410.1">
    <property type="nucleotide sequence ID" value="XM_035968517.1"/>
</dbReference>
<dbReference type="PANTHER" id="PTHR24404:SF110">
    <property type="entry name" value="C2H2-TYPE DOMAIN-CONTAINING PROTEIN"/>
    <property type="match status" value="1"/>
</dbReference>
<dbReference type="PROSITE" id="PS50157">
    <property type="entry name" value="ZINC_FINGER_C2H2_2"/>
    <property type="match status" value="2"/>
</dbReference>
<name>A0ABM1VPR8_APLCA</name>
<feature type="region of interest" description="Disordered" evidence="9">
    <location>
        <begin position="338"/>
        <end position="415"/>
    </location>
</feature>